<dbReference type="PANTHER" id="PTHR11803:SF58">
    <property type="entry name" value="PROTEIN HMF1-RELATED"/>
    <property type="match status" value="1"/>
</dbReference>
<dbReference type="Gene3D" id="3.30.1330.40">
    <property type="entry name" value="RutC-like"/>
    <property type="match status" value="1"/>
</dbReference>
<dbReference type="InterPro" id="IPR035959">
    <property type="entry name" value="RutC-like_sf"/>
</dbReference>
<evidence type="ECO:0000313" key="2">
    <source>
        <dbReference type="EMBL" id="QHN33837.1"/>
    </source>
</evidence>
<keyword evidence="3" id="KW-1185">Reference proteome</keyword>
<protein>
    <submittedName>
        <fullName evidence="2">RidA family protein</fullName>
    </submittedName>
</protein>
<dbReference type="Proteomes" id="UP001059836">
    <property type="component" value="Chromosome"/>
</dbReference>
<proteinExistence type="inferred from homology"/>
<dbReference type="SUPFAM" id="SSF55298">
    <property type="entry name" value="YjgF-like"/>
    <property type="match status" value="1"/>
</dbReference>
<sequence>MSRVQHGRTEGLFDGGFPYSASVSAGPLIFTAGIAPLGQAGEVVAPGDVVGQTRQCLANLRAVLAGHGAGFADVAKLTVYVAEHLQADLYVSWDAVLESFTDGAPPAIVVGVTVLPYDDQLVEVEAVAAPPG</sequence>
<evidence type="ECO:0000313" key="3">
    <source>
        <dbReference type="Proteomes" id="UP001059836"/>
    </source>
</evidence>
<reference evidence="2" key="1">
    <citation type="journal article" date="2021" name="Nat. Microbiol.">
        <title>Cocultivation of an ultrasmall environmental parasitic bacterium with lytic ability against bacteria associated with wastewater foams.</title>
        <authorList>
            <person name="Batinovic S."/>
            <person name="Rose J.J.A."/>
            <person name="Ratcliffe J."/>
            <person name="Seviour R.J."/>
            <person name="Petrovski S."/>
        </authorList>
    </citation>
    <scope>NUCLEOTIDE SEQUENCE</scope>
    <source>
        <strain evidence="2">CON9</strain>
    </source>
</reference>
<accession>A0ABX6ID53</accession>
<dbReference type="PANTHER" id="PTHR11803">
    <property type="entry name" value="2-IMINOBUTANOATE/2-IMINOPROPANOATE DEAMINASE RIDA"/>
    <property type="match status" value="1"/>
</dbReference>
<dbReference type="EMBL" id="CP045809">
    <property type="protein sequence ID" value="QHN33837.1"/>
    <property type="molecule type" value="Genomic_DNA"/>
</dbReference>
<gene>
    <name evidence="2" type="ORF">GII31_01895</name>
</gene>
<evidence type="ECO:0000256" key="1">
    <source>
        <dbReference type="ARBA" id="ARBA00010552"/>
    </source>
</evidence>
<dbReference type="Pfam" id="PF01042">
    <property type="entry name" value="Ribonuc_L-PSP"/>
    <property type="match status" value="1"/>
</dbReference>
<dbReference type="RefSeq" id="WP_213246291.1">
    <property type="nucleotide sequence ID" value="NZ_CP045806.1"/>
</dbReference>
<organism evidence="2 3">
    <name type="scientific">Gordonia pseudamarae</name>
    <dbReference type="NCBI Taxonomy" id="2831662"/>
    <lineage>
        <taxon>Bacteria</taxon>
        <taxon>Bacillati</taxon>
        <taxon>Actinomycetota</taxon>
        <taxon>Actinomycetes</taxon>
        <taxon>Mycobacteriales</taxon>
        <taxon>Gordoniaceae</taxon>
        <taxon>Gordonia</taxon>
    </lineage>
</organism>
<dbReference type="InterPro" id="IPR006175">
    <property type="entry name" value="YjgF/YER057c/UK114"/>
</dbReference>
<comment type="similarity">
    <text evidence="1">Belongs to the RutC family.</text>
</comment>
<name>A0ABX6ID53_9ACTN</name>
<dbReference type="CDD" id="cd00448">
    <property type="entry name" value="YjgF_YER057c_UK114_family"/>
    <property type="match status" value="1"/>
</dbReference>